<evidence type="ECO:0000313" key="5">
    <source>
        <dbReference type="EMBL" id="GAA1517814.1"/>
    </source>
</evidence>
<keyword evidence="2" id="KW-0288">FMN</keyword>
<dbReference type="InterPro" id="IPR005025">
    <property type="entry name" value="FMN_Rdtase-like_dom"/>
</dbReference>
<dbReference type="Proteomes" id="UP001501470">
    <property type="component" value="Unassembled WGS sequence"/>
</dbReference>
<sequence>MIVVLSGNPRPHSRTLHLAEEVGAALAERLGQPVPHTIDVAALGTRLLQTGDGAVADALSRLRRASVLVVATPTYKGTYTGVLKVLLDQLPAEGLKDVAAVTVVTAGVRPQADATERHLRELLGELAAVPVTPGLAVVESELANAGTAAAEYVTRIADEFTADTTA</sequence>
<evidence type="ECO:0000256" key="3">
    <source>
        <dbReference type="ARBA" id="ARBA00023002"/>
    </source>
</evidence>
<dbReference type="SUPFAM" id="SSF52218">
    <property type="entry name" value="Flavoproteins"/>
    <property type="match status" value="1"/>
</dbReference>
<dbReference type="Gene3D" id="3.40.50.360">
    <property type="match status" value="1"/>
</dbReference>
<keyword evidence="6" id="KW-1185">Reference proteome</keyword>
<dbReference type="InterPro" id="IPR029039">
    <property type="entry name" value="Flavoprotein-like_sf"/>
</dbReference>
<dbReference type="Pfam" id="PF03358">
    <property type="entry name" value="FMN_red"/>
    <property type="match status" value="1"/>
</dbReference>
<dbReference type="RefSeq" id="WP_344503090.1">
    <property type="nucleotide sequence ID" value="NZ_BAAAQD010000006.1"/>
</dbReference>
<proteinExistence type="predicted"/>
<evidence type="ECO:0000256" key="1">
    <source>
        <dbReference type="ARBA" id="ARBA00022630"/>
    </source>
</evidence>
<gene>
    <name evidence="5" type="ORF">GCM10009827_036080</name>
</gene>
<keyword evidence="3" id="KW-0560">Oxidoreductase</keyword>
<name>A0ABN2AGH2_9ACTN</name>
<evidence type="ECO:0000256" key="2">
    <source>
        <dbReference type="ARBA" id="ARBA00022643"/>
    </source>
</evidence>
<accession>A0ABN2AGH2</accession>
<dbReference type="EMBL" id="BAAAQD010000006">
    <property type="protein sequence ID" value="GAA1517814.1"/>
    <property type="molecule type" value="Genomic_DNA"/>
</dbReference>
<evidence type="ECO:0000259" key="4">
    <source>
        <dbReference type="Pfam" id="PF03358"/>
    </source>
</evidence>
<protein>
    <submittedName>
        <fullName evidence="5">NAD(P)H-dependent oxidoreductase</fullName>
    </submittedName>
</protein>
<organism evidence="5 6">
    <name type="scientific">Dactylosporangium maewongense</name>
    <dbReference type="NCBI Taxonomy" id="634393"/>
    <lineage>
        <taxon>Bacteria</taxon>
        <taxon>Bacillati</taxon>
        <taxon>Actinomycetota</taxon>
        <taxon>Actinomycetes</taxon>
        <taxon>Micromonosporales</taxon>
        <taxon>Micromonosporaceae</taxon>
        <taxon>Dactylosporangium</taxon>
    </lineage>
</organism>
<evidence type="ECO:0000313" key="6">
    <source>
        <dbReference type="Proteomes" id="UP001501470"/>
    </source>
</evidence>
<reference evidence="5 6" key="1">
    <citation type="journal article" date="2019" name="Int. J. Syst. Evol. Microbiol.">
        <title>The Global Catalogue of Microorganisms (GCM) 10K type strain sequencing project: providing services to taxonomists for standard genome sequencing and annotation.</title>
        <authorList>
            <consortium name="The Broad Institute Genomics Platform"/>
            <consortium name="The Broad Institute Genome Sequencing Center for Infectious Disease"/>
            <person name="Wu L."/>
            <person name="Ma J."/>
        </authorList>
    </citation>
    <scope>NUCLEOTIDE SEQUENCE [LARGE SCALE GENOMIC DNA]</scope>
    <source>
        <strain evidence="5 6">JCM 15933</strain>
    </source>
</reference>
<dbReference type="PANTHER" id="PTHR43408:SF2">
    <property type="entry name" value="FMN REDUCTASE (NADPH)"/>
    <property type="match status" value="1"/>
</dbReference>
<comment type="caution">
    <text evidence="5">The sequence shown here is derived from an EMBL/GenBank/DDBJ whole genome shotgun (WGS) entry which is preliminary data.</text>
</comment>
<keyword evidence="1" id="KW-0285">Flavoprotein</keyword>
<dbReference type="InterPro" id="IPR051814">
    <property type="entry name" value="NAD(P)H-dep_FMN_reductase"/>
</dbReference>
<dbReference type="PANTHER" id="PTHR43408">
    <property type="entry name" value="FMN REDUCTASE (NADPH)"/>
    <property type="match status" value="1"/>
</dbReference>
<feature type="domain" description="NADPH-dependent FMN reductase-like" evidence="4">
    <location>
        <begin position="2"/>
        <end position="138"/>
    </location>
</feature>